<dbReference type="PROSITE" id="PS51782">
    <property type="entry name" value="LYSM"/>
    <property type="match status" value="1"/>
</dbReference>
<proteinExistence type="inferred from homology"/>
<feature type="region of interest" description="Disordered" evidence="2">
    <location>
        <begin position="44"/>
        <end position="71"/>
    </location>
</feature>
<dbReference type="AlphaFoldDB" id="A0AA41YRP8"/>
<organism evidence="5 6">
    <name type="scientific">Lichenifustis flavocetrariae</name>
    <dbReference type="NCBI Taxonomy" id="2949735"/>
    <lineage>
        <taxon>Bacteria</taxon>
        <taxon>Pseudomonadati</taxon>
        <taxon>Pseudomonadota</taxon>
        <taxon>Alphaproteobacteria</taxon>
        <taxon>Hyphomicrobiales</taxon>
        <taxon>Lichenihabitantaceae</taxon>
        <taxon>Lichenifustis</taxon>
    </lineage>
</organism>
<dbReference type="GO" id="GO:0004222">
    <property type="term" value="F:metalloendopeptidase activity"/>
    <property type="evidence" value="ECO:0007669"/>
    <property type="project" value="TreeGrafter"/>
</dbReference>
<dbReference type="InterPro" id="IPR018392">
    <property type="entry name" value="LysM"/>
</dbReference>
<dbReference type="PANTHER" id="PTHR21666">
    <property type="entry name" value="PEPTIDASE-RELATED"/>
    <property type="match status" value="1"/>
</dbReference>
<dbReference type="Proteomes" id="UP001165667">
    <property type="component" value="Unassembled WGS sequence"/>
</dbReference>
<keyword evidence="6" id="KW-1185">Reference proteome</keyword>
<protein>
    <submittedName>
        <fullName evidence="5">Peptidoglycan DD-metalloendopeptidase family protein</fullName>
    </submittedName>
</protein>
<evidence type="ECO:0000256" key="2">
    <source>
        <dbReference type="SAM" id="MobiDB-lite"/>
    </source>
</evidence>
<dbReference type="InterPro" id="IPR016047">
    <property type="entry name" value="M23ase_b-sheet_dom"/>
</dbReference>
<sequence length="463" mass="47124">MSKLLLIGQHRFALQVCVAGAMAALMSGCSSDVTRFGDPFGNPFSTASADQPKARRHVASSDVIPAGRTPPVSSAALAPRAVSVASLAPSRPALASSAREPVSTETTGSIDRGPTHVASGASFGGWSSAGGTPIQVADGETAEILAKRYGVPENAFLQVNGLHSAAEVRPGSRVTIPIYSASGQSTASPRVAEAVPRAEPEPVHTPRASQTKTASLVHQVKKPVALAAKPAKVVSTKRVAEQARIHTEKTPVATASMKPQTLGKLPASTVATTKSTGSKLPATNVVAKSQIVPAAQTAAVKPSKTAAAPMPAATTVVAQAPALAPSAPAQAPASAVADNNPEFRWPARGRIIQGFKGGTGGNDGINIAVPEGTAVKAAEGGVVAYAGSELKGYGNLVLIRHPNGFVSAYANNGEIDVKRGETVKRGQMIAKSGQSGNVSSPQLHFELRKGSTPVDPTQYLAGL</sequence>
<evidence type="ECO:0000313" key="5">
    <source>
        <dbReference type="EMBL" id="MCW6507334.1"/>
    </source>
</evidence>
<dbReference type="Gene3D" id="3.10.350.10">
    <property type="entry name" value="LysM domain"/>
    <property type="match status" value="1"/>
</dbReference>
<dbReference type="EMBL" id="JAMOIM010000002">
    <property type="protein sequence ID" value="MCW6507334.1"/>
    <property type="molecule type" value="Genomic_DNA"/>
</dbReference>
<feature type="domain" description="LysM" evidence="4">
    <location>
        <begin position="132"/>
        <end position="176"/>
    </location>
</feature>
<evidence type="ECO:0000256" key="1">
    <source>
        <dbReference type="ARBA" id="ARBA00038420"/>
    </source>
</evidence>
<feature type="signal peptide" evidence="3">
    <location>
        <begin position="1"/>
        <end position="23"/>
    </location>
</feature>
<gene>
    <name evidence="5" type="ORF">M8523_04790</name>
</gene>
<dbReference type="InterPro" id="IPR011055">
    <property type="entry name" value="Dup_hybrid_motif"/>
</dbReference>
<feature type="region of interest" description="Disordered" evidence="2">
    <location>
        <begin position="93"/>
        <end position="125"/>
    </location>
</feature>
<dbReference type="InterPro" id="IPR050570">
    <property type="entry name" value="Cell_wall_metabolism_enzyme"/>
</dbReference>
<accession>A0AA41YRP8</accession>
<dbReference type="PANTHER" id="PTHR21666:SF263">
    <property type="entry name" value="MUREIN HYDROLASE ACTIVATOR NLPD"/>
    <property type="match status" value="1"/>
</dbReference>
<evidence type="ECO:0000256" key="3">
    <source>
        <dbReference type="SAM" id="SignalP"/>
    </source>
</evidence>
<dbReference type="Gene3D" id="2.70.70.10">
    <property type="entry name" value="Glucose Permease (Domain IIA)"/>
    <property type="match status" value="1"/>
</dbReference>
<evidence type="ECO:0000313" key="6">
    <source>
        <dbReference type="Proteomes" id="UP001165667"/>
    </source>
</evidence>
<name>A0AA41YRP8_9HYPH</name>
<dbReference type="Pfam" id="PF01551">
    <property type="entry name" value="Peptidase_M23"/>
    <property type="match status" value="1"/>
</dbReference>
<reference evidence="5" key="1">
    <citation type="submission" date="2022-05" db="EMBL/GenBank/DDBJ databases">
        <authorList>
            <person name="Pankratov T."/>
        </authorList>
    </citation>
    <scope>NUCLEOTIDE SEQUENCE</scope>
    <source>
        <strain evidence="5">BP6-180914</strain>
    </source>
</reference>
<dbReference type="Pfam" id="PF01476">
    <property type="entry name" value="LysM"/>
    <property type="match status" value="1"/>
</dbReference>
<comment type="caution">
    <text evidence="5">The sequence shown here is derived from an EMBL/GenBank/DDBJ whole genome shotgun (WGS) entry which is preliminary data.</text>
</comment>
<dbReference type="CDD" id="cd00118">
    <property type="entry name" value="LysM"/>
    <property type="match status" value="1"/>
</dbReference>
<comment type="similarity">
    <text evidence="1">Belongs to the E.coli NlpD/Haemophilus LppB family.</text>
</comment>
<dbReference type="InterPro" id="IPR036779">
    <property type="entry name" value="LysM_dom_sf"/>
</dbReference>
<dbReference type="CDD" id="cd12797">
    <property type="entry name" value="M23_peptidase"/>
    <property type="match status" value="1"/>
</dbReference>
<evidence type="ECO:0000259" key="4">
    <source>
        <dbReference type="PROSITE" id="PS51782"/>
    </source>
</evidence>
<dbReference type="PROSITE" id="PS51257">
    <property type="entry name" value="PROKAR_LIPOPROTEIN"/>
    <property type="match status" value="1"/>
</dbReference>
<keyword evidence="3" id="KW-0732">Signal</keyword>
<feature type="chain" id="PRO_5041258471" evidence="3">
    <location>
        <begin position="24"/>
        <end position="463"/>
    </location>
</feature>
<dbReference type="SMART" id="SM00257">
    <property type="entry name" value="LysM"/>
    <property type="match status" value="1"/>
</dbReference>
<dbReference type="SUPFAM" id="SSF51261">
    <property type="entry name" value="Duplicated hybrid motif"/>
    <property type="match status" value="1"/>
</dbReference>